<keyword evidence="4" id="KW-1185">Reference proteome</keyword>
<dbReference type="PROSITE" id="PS50943">
    <property type="entry name" value="HTH_CROC1"/>
    <property type="match status" value="1"/>
</dbReference>
<evidence type="ECO:0000256" key="1">
    <source>
        <dbReference type="ARBA" id="ARBA00023125"/>
    </source>
</evidence>
<organism evidence="3 4">
    <name type="scientific">Candidatus Borkfalkia ceftriaxoniphila</name>
    <dbReference type="NCBI Taxonomy" id="2508949"/>
    <lineage>
        <taxon>Bacteria</taxon>
        <taxon>Bacillati</taxon>
        <taxon>Bacillota</taxon>
        <taxon>Clostridia</taxon>
        <taxon>Christensenellales</taxon>
        <taxon>Christensenellaceae</taxon>
        <taxon>Candidatus Borkfalkia</taxon>
    </lineage>
</organism>
<dbReference type="PANTHER" id="PTHR46558:SF4">
    <property type="entry name" value="DNA-BIDING PHAGE PROTEIN"/>
    <property type="match status" value="1"/>
</dbReference>
<evidence type="ECO:0000313" key="4">
    <source>
        <dbReference type="Proteomes" id="UP000291269"/>
    </source>
</evidence>
<dbReference type="SMART" id="SM00530">
    <property type="entry name" value="HTH_XRE"/>
    <property type="match status" value="1"/>
</dbReference>
<dbReference type="GO" id="GO:0003677">
    <property type="term" value="F:DNA binding"/>
    <property type="evidence" value="ECO:0007669"/>
    <property type="project" value="UniProtKB-KW"/>
</dbReference>
<keyword evidence="1" id="KW-0238">DNA-binding</keyword>
<dbReference type="OrthoDB" id="2064916at2"/>
<dbReference type="AlphaFoldDB" id="A0A4Q2KB29"/>
<dbReference type="SUPFAM" id="SSF47413">
    <property type="entry name" value="lambda repressor-like DNA-binding domains"/>
    <property type="match status" value="1"/>
</dbReference>
<feature type="domain" description="HTH cro/C1-type" evidence="2">
    <location>
        <begin position="37"/>
        <end position="91"/>
    </location>
</feature>
<dbReference type="Proteomes" id="UP000291269">
    <property type="component" value="Unassembled WGS sequence"/>
</dbReference>
<dbReference type="Pfam" id="PF01381">
    <property type="entry name" value="HTH_3"/>
    <property type="match status" value="1"/>
</dbReference>
<evidence type="ECO:0000313" key="3">
    <source>
        <dbReference type="EMBL" id="RXZ61199.1"/>
    </source>
</evidence>
<name>A0A4Q2KB29_9FIRM</name>
<dbReference type="EMBL" id="SDOZ01000002">
    <property type="protein sequence ID" value="RXZ61199.1"/>
    <property type="molecule type" value="Genomic_DNA"/>
</dbReference>
<reference evidence="3 4" key="1">
    <citation type="journal article" date="2019" name="Gut">
        <title>Antibiotics-induced monodominance of a novel gut bacterial order.</title>
        <authorList>
            <person name="Hildebrand F."/>
            <person name="Moitinho-Silva L."/>
            <person name="Blasche S."/>
            <person name="Jahn M.T."/>
            <person name="Gossmann T.I."/>
            <person name="Heuerta-Cepas J."/>
            <person name="Hercog R."/>
            <person name="Luetge M."/>
            <person name="Bahram M."/>
            <person name="Pryszlak A."/>
            <person name="Alves R.J."/>
            <person name="Waszak S.M."/>
            <person name="Zhu A."/>
            <person name="Ye L."/>
            <person name="Costea P.I."/>
            <person name="Aalvink S."/>
            <person name="Belzer C."/>
            <person name="Forslund S.K."/>
            <person name="Sunagawa S."/>
            <person name="Hentschel U."/>
            <person name="Merten C."/>
            <person name="Patil K.R."/>
            <person name="Benes V."/>
            <person name="Bork P."/>
        </authorList>
    </citation>
    <scope>NUCLEOTIDE SEQUENCE [LARGE SCALE GENOMIC DNA]</scope>
    <source>
        <strain evidence="3 4">HDS1380</strain>
    </source>
</reference>
<accession>A0A4Q2KB29</accession>
<dbReference type="Gene3D" id="1.10.260.40">
    <property type="entry name" value="lambda repressor-like DNA-binding domains"/>
    <property type="match status" value="1"/>
</dbReference>
<sequence>MIKISCVTIITVIFTVVKTFTYILRYNDAMDIFTTKLKDARKLSGKTQKQLAEAIGTTDDSIYSWERGRSQPSIEYLRALCRVLEVTADYLIGLEDEDDTGTKINQ</sequence>
<protein>
    <submittedName>
        <fullName evidence="3">XRE family transcriptional regulator</fullName>
    </submittedName>
</protein>
<evidence type="ECO:0000259" key="2">
    <source>
        <dbReference type="PROSITE" id="PS50943"/>
    </source>
</evidence>
<gene>
    <name evidence="3" type="ORF">ESZ91_02105</name>
</gene>
<dbReference type="InterPro" id="IPR001387">
    <property type="entry name" value="Cro/C1-type_HTH"/>
</dbReference>
<dbReference type="PANTHER" id="PTHR46558">
    <property type="entry name" value="TRACRIPTIONAL REGULATORY PROTEIN-RELATED-RELATED"/>
    <property type="match status" value="1"/>
</dbReference>
<dbReference type="InterPro" id="IPR010982">
    <property type="entry name" value="Lambda_DNA-bd_dom_sf"/>
</dbReference>
<dbReference type="CDD" id="cd00093">
    <property type="entry name" value="HTH_XRE"/>
    <property type="match status" value="1"/>
</dbReference>
<comment type="caution">
    <text evidence="3">The sequence shown here is derived from an EMBL/GenBank/DDBJ whole genome shotgun (WGS) entry which is preliminary data.</text>
</comment>
<proteinExistence type="predicted"/>